<reference evidence="2" key="4">
    <citation type="submission" date="2023-01" db="EMBL/GenBank/DDBJ databases">
        <title>Draft genome sequence of Methylobacterium oxalidis strain NBRC 107715.</title>
        <authorList>
            <person name="Sun Q."/>
            <person name="Mori K."/>
        </authorList>
    </citation>
    <scope>NUCLEOTIDE SEQUENCE</scope>
    <source>
        <strain evidence="2">NBRC 107715</strain>
    </source>
</reference>
<evidence type="ECO:0000313" key="1">
    <source>
        <dbReference type="EMBL" id="GEP04900.1"/>
    </source>
</evidence>
<protein>
    <submittedName>
        <fullName evidence="1">Uncharacterized protein</fullName>
    </submittedName>
</protein>
<comment type="caution">
    <text evidence="1">The sequence shown here is derived from an EMBL/GenBank/DDBJ whole genome shotgun (WGS) entry which is preliminary data.</text>
</comment>
<dbReference type="EMBL" id="BSPK01000109">
    <property type="protein sequence ID" value="GLS67031.1"/>
    <property type="molecule type" value="Genomic_DNA"/>
</dbReference>
<name>A0A512J4R0_9HYPH</name>
<organism evidence="1 3">
    <name type="scientific">Methylobacterium oxalidis</name>
    <dbReference type="NCBI Taxonomy" id="944322"/>
    <lineage>
        <taxon>Bacteria</taxon>
        <taxon>Pseudomonadati</taxon>
        <taxon>Pseudomonadota</taxon>
        <taxon>Alphaproteobacteria</taxon>
        <taxon>Hyphomicrobiales</taxon>
        <taxon>Methylobacteriaceae</taxon>
        <taxon>Methylobacterium</taxon>
    </lineage>
</organism>
<accession>A0A512J4R0</accession>
<dbReference type="Proteomes" id="UP001156856">
    <property type="component" value="Unassembled WGS sequence"/>
</dbReference>
<keyword evidence="4" id="KW-1185">Reference proteome</keyword>
<reference evidence="1 3" key="3">
    <citation type="submission" date="2019-07" db="EMBL/GenBank/DDBJ databases">
        <title>Whole genome shotgun sequence of Methylobacterium oxalidis NBRC 107715.</title>
        <authorList>
            <person name="Hosoyama A."/>
            <person name="Uohara A."/>
            <person name="Ohji S."/>
            <person name="Ichikawa N."/>
        </authorList>
    </citation>
    <scope>NUCLEOTIDE SEQUENCE [LARGE SCALE GENOMIC DNA]</scope>
    <source>
        <strain evidence="1 3">NBRC 107715</strain>
    </source>
</reference>
<dbReference type="AlphaFoldDB" id="A0A512J4R0"/>
<proteinExistence type="predicted"/>
<reference evidence="2" key="1">
    <citation type="journal article" date="2014" name="Int. J. Syst. Evol. Microbiol.">
        <title>Complete genome of a new Firmicutes species belonging to the dominant human colonic microbiota ('Ruminococcus bicirculans') reveals two chromosomes and a selective capacity to utilize plant glucans.</title>
        <authorList>
            <consortium name="NISC Comparative Sequencing Program"/>
            <person name="Wegmann U."/>
            <person name="Louis P."/>
            <person name="Goesmann A."/>
            <person name="Henrissat B."/>
            <person name="Duncan S.H."/>
            <person name="Flint H.J."/>
        </authorList>
    </citation>
    <scope>NUCLEOTIDE SEQUENCE</scope>
    <source>
        <strain evidence="2">NBRC 107715</strain>
    </source>
</reference>
<reference evidence="4" key="2">
    <citation type="journal article" date="2019" name="Int. J. Syst. Evol. Microbiol.">
        <title>The Global Catalogue of Microorganisms (GCM) 10K type strain sequencing project: providing services to taxonomists for standard genome sequencing and annotation.</title>
        <authorList>
            <consortium name="The Broad Institute Genomics Platform"/>
            <consortium name="The Broad Institute Genome Sequencing Center for Infectious Disease"/>
            <person name="Wu L."/>
            <person name="Ma J."/>
        </authorList>
    </citation>
    <scope>NUCLEOTIDE SEQUENCE [LARGE SCALE GENOMIC DNA]</scope>
    <source>
        <strain evidence="4">NBRC 107715</strain>
    </source>
</reference>
<dbReference type="Proteomes" id="UP000321960">
    <property type="component" value="Unassembled WGS sequence"/>
</dbReference>
<sequence>MEDEVEEKHVPDHAVVGEKEAVVDEKADVVLPDHVPAAALARVGLVLPLDPWAEPQRTESVADFVFDLVKIETGGWRAHHVVQGSSLILDESP</sequence>
<evidence type="ECO:0000313" key="4">
    <source>
        <dbReference type="Proteomes" id="UP001156856"/>
    </source>
</evidence>
<evidence type="ECO:0000313" key="2">
    <source>
        <dbReference type="EMBL" id="GLS67031.1"/>
    </source>
</evidence>
<gene>
    <name evidence="2" type="ORF">GCM10007888_54140</name>
    <name evidence="1" type="ORF">MOX02_29380</name>
</gene>
<evidence type="ECO:0000313" key="3">
    <source>
        <dbReference type="Proteomes" id="UP000321960"/>
    </source>
</evidence>
<dbReference type="EMBL" id="BJZU01000055">
    <property type="protein sequence ID" value="GEP04900.1"/>
    <property type="molecule type" value="Genomic_DNA"/>
</dbReference>